<accession>W0A7Q7</accession>
<gene>
    <name evidence="1" type="ORF">NX02_07020</name>
</gene>
<dbReference type="HOGENOM" id="CLU_3398530_0_0_5"/>
<name>W0A7Q7_9SPHN</name>
<dbReference type="KEGG" id="ssan:NX02_07020"/>
<evidence type="ECO:0000313" key="1">
    <source>
        <dbReference type="EMBL" id="AHE53131.1"/>
    </source>
</evidence>
<dbReference type="EMBL" id="CP006644">
    <property type="protein sequence ID" value="AHE53131.1"/>
    <property type="molecule type" value="Genomic_DNA"/>
</dbReference>
<organism evidence="1 2">
    <name type="scientific">Sphingomonas sanxanigenens DSM 19645 = NX02</name>
    <dbReference type="NCBI Taxonomy" id="1123269"/>
    <lineage>
        <taxon>Bacteria</taxon>
        <taxon>Pseudomonadati</taxon>
        <taxon>Pseudomonadota</taxon>
        <taxon>Alphaproteobacteria</taxon>
        <taxon>Sphingomonadales</taxon>
        <taxon>Sphingomonadaceae</taxon>
        <taxon>Sphingomonas</taxon>
    </lineage>
</organism>
<evidence type="ECO:0000313" key="2">
    <source>
        <dbReference type="Proteomes" id="UP000018851"/>
    </source>
</evidence>
<reference evidence="1 2" key="1">
    <citation type="submission" date="2013-07" db="EMBL/GenBank/DDBJ databases">
        <title>Completed genome of Sphingomonas sanxanigenens NX02.</title>
        <authorList>
            <person name="Ma T."/>
            <person name="Huang H."/>
            <person name="Wu M."/>
            <person name="Li X."/>
            <person name="Li G."/>
        </authorList>
    </citation>
    <scope>NUCLEOTIDE SEQUENCE [LARGE SCALE GENOMIC DNA]</scope>
    <source>
        <strain evidence="1 2">NX02</strain>
    </source>
</reference>
<proteinExistence type="predicted"/>
<dbReference type="Proteomes" id="UP000018851">
    <property type="component" value="Chromosome"/>
</dbReference>
<dbReference type="AlphaFoldDB" id="W0A7Q7"/>
<keyword evidence="2" id="KW-1185">Reference proteome</keyword>
<protein>
    <submittedName>
        <fullName evidence="1">Uncharacterized protein</fullName>
    </submittedName>
</protein>
<sequence length="31" mass="3516">MRMTPQTPGFVRCARYNAFGNVRSVKTGVDR</sequence>